<accession>A0A0A0JJT7</accession>
<dbReference type="InterPro" id="IPR036388">
    <property type="entry name" value="WH-like_DNA-bd_sf"/>
</dbReference>
<reference evidence="2 3" key="1">
    <citation type="submission" date="2013-08" db="EMBL/GenBank/DDBJ databases">
        <title>The genome sequence of Knoellia subterranea.</title>
        <authorList>
            <person name="Zhu W."/>
            <person name="Wang G."/>
        </authorList>
    </citation>
    <scope>NUCLEOTIDE SEQUENCE [LARGE SCALE GENOMIC DNA]</scope>
    <source>
        <strain evidence="2 3">KCTC 19937</strain>
    </source>
</reference>
<dbReference type="Gene3D" id="1.10.10.10">
    <property type="entry name" value="Winged helix-like DNA-binding domain superfamily/Winged helix DNA-binding domain"/>
    <property type="match status" value="1"/>
</dbReference>
<evidence type="ECO:0000313" key="2">
    <source>
        <dbReference type="EMBL" id="KGN37670.1"/>
    </source>
</evidence>
<comment type="caution">
    <text evidence="2">The sequence shown here is derived from an EMBL/GenBank/DDBJ whole genome shotgun (WGS) entry which is preliminary data.</text>
</comment>
<organism evidence="2 3">
    <name type="scientific">Knoellia subterranea KCTC 19937</name>
    <dbReference type="NCBI Taxonomy" id="1385521"/>
    <lineage>
        <taxon>Bacteria</taxon>
        <taxon>Bacillati</taxon>
        <taxon>Actinomycetota</taxon>
        <taxon>Actinomycetes</taxon>
        <taxon>Micrococcales</taxon>
        <taxon>Intrasporangiaceae</taxon>
        <taxon>Knoellia</taxon>
    </lineage>
</organism>
<evidence type="ECO:0000313" key="3">
    <source>
        <dbReference type="Proteomes" id="UP000030011"/>
    </source>
</evidence>
<dbReference type="InterPro" id="IPR005149">
    <property type="entry name" value="Tscrpt_reg_PadR_N"/>
</dbReference>
<dbReference type="EMBL" id="AVPK01000004">
    <property type="protein sequence ID" value="KGN37670.1"/>
    <property type="molecule type" value="Genomic_DNA"/>
</dbReference>
<name>A0A0A0JJT7_9MICO</name>
<gene>
    <name evidence="2" type="ORF">N803_11475</name>
</gene>
<evidence type="ECO:0000259" key="1">
    <source>
        <dbReference type="Pfam" id="PF03551"/>
    </source>
</evidence>
<dbReference type="InterPro" id="IPR036390">
    <property type="entry name" value="WH_DNA-bd_sf"/>
</dbReference>
<dbReference type="SUPFAM" id="SSF46785">
    <property type="entry name" value="Winged helix' DNA-binding domain"/>
    <property type="match status" value="1"/>
</dbReference>
<proteinExistence type="predicted"/>
<dbReference type="OrthoDB" id="8443918at2"/>
<dbReference type="AlphaFoldDB" id="A0A0A0JJT7"/>
<dbReference type="RefSeq" id="WP_035904070.1">
    <property type="nucleotide sequence ID" value="NZ_AVPK01000004.1"/>
</dbReference>
<dbReference type="Proteomes" id="UP000030011">
    <property type="component" value="Unassembled WGS sequence"/>
</dbReference>
<keyword evidence="3" id="KW-1185">Reference proteome</keyword>
<feature type="domain" description="Transcription regulator PadR N-terminal" evidence="1">
    <location>
        <begin position="17"/>
        <end position="84"/>
    </location>
</feature>
<protein>
    <recommendedName>
        <fullName evidence="1">Transcription regulator PadR N-terminal domain-containing protein</fullName>
    </recommendedName>
</protein>
<dbReference type="eggNOG" id="COG1695">
    <property type="taxonomic scope" value="Bacteria"/>
</dbReference>
<dbReference type="Pfam" id="PF03551">
    <property type="entry name" value="PadR"/>
    <property type="match status" value="1"/>
</dbReference>
<sequence length="213" mass="24047">MAATETRLLLLGTVMLFEPVNGYQLRRELLSWQVEDWAHVNPGSIYSGLATLARQGNLDRHDLVDGTREVAVYTSTPQGREEFERLWFAAVETVDLLSPLPFHTGLSLMPLIERDRIVKALRSRLANLDAKVREQLEAPRDLGSMPPHVGAMADLWMGLAQTEREWVANALGRIDRGEMGLAGDSTSWEAPADDPGWQMANDRERYRRLIRGR</sequence>
<dbReference type="STRING" id="1385521.N803_11475"/>